<dbReference type="PANTHER" id="PTHR30265:SF7">
    <property type="entry name" value="TRANSCRIPTION ANTITERMINATION PROTEIN RFAH"/>
    <property type="match status" value="1"/>
</dbReference>
<evidence type="ECO:0000256" key="1">
    <source>
        <dbReference type="ARBA" id="ARBA00022814"/>
    </source>
</evidence>
<dbReference type="SUPFAM" id="SSF82679">
    <property type="entry name" value="N-utilization substance G protein NusG, N-terminal domain"/>
    <property type="match status" value="1"/>
</dbReference>
<keyword evidence="3 4" id="KW-0804">Transcription</keyword>
<dbReference type="EMBL" id="JAKIKU010000001">
    <property type="protein sequence ID" value="MCL1044122.1"/>
    <property type="molecule type" value="Genomic_DNA"/>
</dbReference>
<protein>
    <recommendedName>
        <fullName evidence="4">Transcription antitermination protein RfaH</fullName>
    </recommendedName>
</protein>
<dbReference type="SMART" id="SM00738">
    <property type="entry name" value="NGN"/>
    <property type="match status" value="1"/>
</dbReference>
<dbReference type="NCBIfam" id="NF006534">
    <property type="entry name" value="PRK09014.1"/>
    <property type="match status" value="1"/>
</dbReference>
<reference evidence="6 7" key="1">
    <citation type="submission" date="2022-01" db="EMBL/GenBank/DDBJ databases">
        <title>Whole genome-based taxonomy of the Shewanellaceae.</title>
        <authorList>
            <person name="Martin-Rodriguez A.J."/>
        </authorList>
    </citation>
    <scope>NUCLEOTIDE SEQUENCE [LARGE SCALE GENOMIC DNA]</scope>
    <source>
        <strain evidence="6 7">DSM 24955</strain>
    </source>
</reference>
<evidence type="ECO:0000256" key="2">
    <source>
        <dbReference type="ARBA" id="ARBA00023015"/>
    </source>
</evidence>
<feature type="domain" description="NusG-like N-terminal" evidence="5">
    <location>
        <begin position="1"/>
        <end position="100"/>
    </location>
</feature>
<name>A0ABT0KJV7_9GAMM</name>
<evidence type="ECO:0000256" key="4">
    <source>
        <dbReference type="HAMAP-Rule" id="MF_00951"/>
    </source>
</evidence>
<dbReference type="CDD" id="cd09892">
    <property type="entry name" value="NGN_SP_RfaH"/>
    <property type="match status" value="1"/>
</dbReference>
<dbReference type="CDD" id="cd06091">
    <property type="entry name" value="KOW_NusG"/>
    <property type="match status" value="1"/>
</dbReference>
<comment type="subunit">
    <text evidence="4">Interacts with both the nontemplate DNA and the RNA polymerase (RNAP).</text>
</comment>
<dbReference type="NCBIfam" id="TIGR01955">
    <property type="entry name" value="RfaH"/>
    <property type="match status" value="1"/>
</dbReference>
<gene>
    <name evidence="4 6" type="primary">rfaH</name>
    <name evidence="6" type="ORF">L2737_02090</name>
</gene>
<comment type="function">
    <text evidence="4">Enhances distal genes transcription elongation in a specialized subset of operons that encode extracytoplasmic components.</text>
</comment>
<dbReference type="HAMAP" id="MF_00951">
    <property type="entry name" value="RfaH"/>
    <property type="match status" value="1"/>
</dbReference>
<keyword evidence="7" id="KW-1185">Reference proteome</keyword>
<dbReference type="InterPro" id="IPR006645">
    <property type="entry name" value="NGN-like_dom"/>
</dbReference>
<sequence length="165" mass="19331">MKSWYLLYCKPRNEIRAQQNLAMQQIESYLPIIQEEKTSQGKTKLVEVPLFPCYLFIYFDPTEVSVSRIHSTRGASRIIGCREDMTPIDDRIIQGIKNRVQRHKPEIDKGLQSGDKVKFTEGPFVDLEAIFEEKNAEKRCFVLFNIMGQQKRIETDVKSITRFRI</sequence>
<dbReference type="RefSeq" id="WP_248954581.1">
    <property type="nucleotide sequence ID" value="NZ_JAKIKU010000001.1"/>
</dbReference>
<dbReference type="SUPFAM" id="SSF50104">
    <property type="entry name" value="Translation proteins SH3-like domain"/>
    <property type="match status" value="1"/>
</dbReference>
<dbReference type="InterPro" id="IPR043425">
    <property type="entry name" value="NusG-like"/>
</dbReference>
<dbReference type="InterPro" id="IPR008991">
    <property type="entry name" value="Translation_prot_SH3-like_sf"/>
</dbReference>
<accession>A0ABT0KJV7</accession>
<keyword evidence="2 4" id="KW-0805">Transcription regulation</keyword>
<comment type="similarity">
    <text evidence="4">Belongs to the RfaH family.</text>
</comment>
<evidence type="ECO:0000313" key="6">
    <source>
        <dbReference type="EMBL" id="MCL1044122.1"/>
    </source>
</evidence>
<dbReference type="Gene3D" id="3.30.70.940">
    <property type="entry name" value="NusG, N-terminal domain"/>
    <property type="match status" value="1"/>
</dbReference>
<dbReference type="Pfam" id="PF02357">
    <property type="entry name" value="NusG"/>
    <property type="match status" value="1"/>
</dbReference>
<evidence type="ECO:0000259" key="5">
    <source>
        <dbReference type="SMART" id="SM00738"/>
    </source>
</evidence>
<dbReference type="PANTHER" id="PTHR30265">
    <property type="entry name" value="RHO-INTERACTING TRANSCRIPTION TERMINATION FACTOR NUSG"/>
    <property type="match status" value="1"/>
</dbReference>
<organism evidence="6 7">
    <name type="scientific">Shewanella electrodiphila</name>
    <dbReference type="NCBI Taxonomy" id="934143"/>
    <lineage>
        <taxon>Bacteria</taxon>
        <taxon>Pseudomonadati</taxon>
        <taxon>Pseudomonadota</taxon>
        <taxon>Gammaproteobacteria</taxon>
        <taxon>Alteromonadales</taxon>
        <taxon>Shewanellaceae</taxon>
        <taxon>Shewanella</taxon>
    </lineage>
</organism>
<dbReference type="InterPro" id="IPR036735">
    <property type="entry name" value="NGN_dom_sf"/>
</dbReference>
<keyword evidence="4" id="KW-0238">DNA-binding</keyword>
<comment type="caution">
    <text evidence="6">The sequence shown here is derived from an EMBL/GenBank/DDBJ whole genome shotgun (WGS) entry which is preliminary data.</text>
</comment>
<dbReference type="InterPro" id="IPR010215">
    <property type="entry name" value="Transcription_antiterm_RfaH"/>
</dbReference>
<evidence type="ECO:0000313" key="7">
    <source>
        <dbReference type="Proteomes" id="UP001202134"/>
    </source>
</evidence>
<keyword evidence="1 4" id="KW-0889">Transcription antitermination</keyword>
<evidence type="ECO:0000256" key="3">
    <source>
        <dbReference type="ARBA" id="ARBA00023163"/>
    </source>
</evidence>
<dbReference type="Proteomes" id="UP001202134">
    <property type="component" value="Unassembled WGS sequence"/>
</dbReference>
<proteinExistence type="inferred from homology"/>